<keyword evidence="2" id="KW-0238">DNA-binding</keyword>
<dbReference type="PROSITE" id="PS01124">
    <property type="entry name" value="HTH_ARAC_FAMILY_2"/>
    <property type="match status" value="1"/>
</dbReference>
<evidence type="ECO:0000259" key="4">
    <source>
        <dbReference type="PROSITE" id="PS01124"/>
    </source>
</evidence>
<evidence type="ECO:0000313" key="7">
    <source>
        <dbReference type="Proteomes" id="UP000032366"/>
    </source>
</evidence>
<dbReference type="EMBL" id="JXWY01000040">
    <property type="protein sequence ID" value="KIX90542.1"/>
    <property type="molecule type" value="Genomic_DNA"/>
</dbReference>
<dbReference type="AlphaFoldDB" id="A0A0D6XPI8"/>
<proteinExistence type="predicted"/>
<dbReference type="SUPFAM" id="SSF46689">
    <property type="entry name" value="Homeodomain-like"/>
    <property type="match status" value="2"/>
</dbReference>
<keyword evidence="3" id="KW-0804">Transcription</keyword>
<dbReference type="OrthoDB" id="2412343at2"/>
<dbReference type="Pfam" id="PF12833">
    <property type="entry name" value="HTH_18"/>
    <property type="match status" value="1"/>
</dbReference>
<accession>A0A0D6XPI8</accession>
<dbReference type="Proteomes" id="UP000032366">
    <property type="component" value="Unassembled WGS sequence"/>
</dbReference>
<dbReference type="RefSeq" id="WP_044360574.1">
    <property type="nucleotide sequence ID" value="NZ_JXWY01000040.1"/>
</dbReference>
<dbReference type="SMART" id="SM00342">
    <property type="entry name" value="HTH_ARAC"/>
    <property type="match status" value="1"/>
</dbReference>
<feature type="domain" description="HTH araC/xylS-type" evidence="4">
    <location>
        <begin position="140"/>
        <end position="238"/>
    </location>
</feature>
<dbReference type="GO" id="GO:0043565">
    <property type="term" value="F:sequence-specific DNA binding"/>
    <property type="evidence" value="ECO:0007669"/>
    <property type="project" value="InterPro"/>
</dbReference>
<protein>
    <submittedName>
        <fullName evidence="6">AraC family transcriptional regulator</fullName>
    </submittedName>
</protein>
<evidence type="ECO:0000313" key="6">
    <source>
        <dbReference type="EMBL" id="SUM56981.1"/>
    </source>
</evidence>
<dbReference type="Proteomes" id="UP000254100">
    <property type="component" value="Unassembled WGS sequence"/>
</dbReference>
<dbReference type="PANTHER" id="PTHR43280">
    <property type="entry name" value="ARAC-FAMILY TRANSCRIPTIONAL REGULATOR"/>
    <property type="match status" value="1"/>
</dbReference>
<dbReference type="InterPro" id="IPR009057">
    <property type="entry name" value="Homeodomain-like_sf"/>
</dbReference>
<evidence type="ECO:0000256" key="2">
    <source>
        <dbReference type="ARBA" id="ARBA00023125"/>
    </source>
</evidence>
<organism evidence="6 8">
    <name type="scientific">Staphylococcus microti</name>
    <dbReference type="NCBI Taxonomy" id="569857"/>
    <lineage>
        <taxon>Bacteria</taxon>
        <taxon>Bacillati</taxon>
        <taxon>Bacillota</taxon>
        <taxon>Bacilli</taxon>
        <taxon>Bacillales</taxon>
        <taxon>Staphylococcaceae</taxon>
        <taxon>Staphylococcus</taxon>
    </lineage>
</organism>
<dbReference type="InterPro" id="IPR018060">
    <property type="entry name" value="HTH_AraC"/>
</dbReference>
<gene>
    <name evidence="6" type="primary">ypdC_2</name>
    <name evidence="6" type="ORF">NCTC13832_00645</name>
    <name evidence="5" type="ORF">TP70_06940</name>
</gene>
<dbReference type="STRING" id="569857.TP70_06940"/>
<evidence type="ECO:0000256" key="1">
    <source>
        <dbReference type="ARBA" id="ARBA00023015"/>
    </source>
</evidence>
<name>A0A0D6XPI8_9STAP</name>
<dbReference type="Gene3D" id="1.10.10.60">
    <property type="entry name" value="Homeodomain-like"/>
    <property type="match status" value="2"/>
</dbReference>
<keyword evidence="1" id="KW-0805">Transcription regulation</keyword>
<keyword evidence="7" id="KW-1185">Reference proteome</keyword>
<dbReference type="InterPro" id="IPR018062">
    <property type="entry name" value="HTH_AraC-typ_CS"/>
</dbReference>
<sequence length="673" mass="78964">MFPKVYYLSQPMTRPIRCFDSMILVLSLEKEITIKKDGQVYNDDSVYLINESELYEIQTKDVLLFYMPSELFSTHKIDIFDHHFTIQHHDTLKSNLMTLFNYYQHQEHNSEPARKLLTQVLQDITRTQSHMNESSTSTLDGIVDYIRQNIQQRITLEMLSKKFYVSTSHISMLFKQRMNMNFHEYMASLRIAKSMKDISIHDKKIKTISNIWNYPSPTNYIIHFKKYLGVTPKKYKSLSVQAKNIPLDTLISDYDVLKKIEFDIPEKKKDISIMIDDAKIIERPFSYFNLIDIGSFRNMDMIINEPIFQYKNFSNYKLKSYIYLSEDIDYLMEAYEQDGITKLRKLLKTKVSIALKLPNISSYQFIVKVIEDLHFLESEHLPSVKTHSSLLFLLDINQMPASDIKQIKHNIYNTQITKAIDITDLFIASKPLDDTILALHPDFYTIDFKKIKQHQQDTDQYVSFKEMQAKLYQFFSQNDVSRKVIFLNYEVFYTPSIIENKGQFLAESLKSRHYLAGATIDFIQHSMTQPSISIFDKIENKTTFYFLGIMMLNFSKYACYYGDQHVITRTLHGYNVLVYNTEDYAQNFHITPPSKFQEDNILISTEILNSEHGDVNSMIDQTVTDKTHLPDSLKLKLSQYNSPHINVQQHDFKEGAYTVTIAPKSIALMTIYI</sequence>
<evidence type="ECO:0000313" key="5">
    <source>
        <dbReference type="EMBL" id="KIX90542.1"/>
    </source>
</evidence>
<reference evidence="5 7" key="1">
    <citation type="submission" date="2015-01" db="EMBL/GenBank/DDBJ databases">
        <authorList>
            <person name="Guo J."/>
        </authorList>
    </citation>
    <scope>NUCLEOTIDE SEQUENCE [LARGE SCALE GENOMIC DNA]</scope>
    <source>
        <strain evidence="5 7">DSM 22147</strain>
    </source>
</reference>
<evidence type="ECO:0000256" key="3">
    <source>
        <dbReference type="ARBA" id="ARBA00023163"/>
    </source>
</evidence>
<dbReference type="GO" id="GO:0003700">
    <property type="term" value="F:DNA-binding transcription factor activity"/>
    <property type="evidence" value="ECO:0007669"/>
    <property type="project" value="InterPro"/>
</dbReference>
<dbReference type="PANTHER" id="PTHR43280:SF26">
    <property type="entry name" value="ARAC-FAMILY TRANSCRIPTIONAL REGULATOR"/>
    <property type="match status" value="1"/>
</dbReference>
<reference evidence="6 8" key="2">
    <citation type="submission" date="2018-06" db="EMBL/GenBank/DDBJ databases">
        <authorList>
            <consortium name="Pathogen Informatics"/>
            <person name="Doyle S."/>
        </authorList>
    </citation>
    <scope>NUCLEOTIDE SEQUENCE [LARGE SCALE GENOMIC DNA]</scope>
    <source>
        <strain evidence="6 8">NCTC13832</strain>
    </source>
</reference>
<dbReference type="EMBL" id="UHDT01000001">
    <property type="protein sequence ID" value="SUM56981.1"/>
    <property type="molecule type" value="Genomic_DNA"/>
</dbReference>
<evidence type="ECO:0000313" key="8">
    <source>
        <dbReference type="Proteomes" id="UP000254100"/>
    </source>
</evidence>
<dbReference type="PROSITE" id="PS00041">
    <property type="entry name" value="HTH_ARAC_FAMILY_1"/>
    <property type="match status" value="1"/>
</dbReference>